<dbReference type="RefSeq" id="WP_275418329.1">
    <property type="nucleotide sequence ID" value="NZ_CP106878.1"/>
</dbReference>
<keyword evidence="6" id="KW-1185">Reference proteome</keyword>
<comment type="similarity">
    <text evidence="1">Belongs to the bacterial solute-binding protein 1 family.</text>
</comment>
<dbReference type="InterPro" id="IPR006059">
    <property type="entry name" value="SBP"/>
</dbReference>
<keyword evidence="2" id="KW-0813">Transport</keyword>
<dbReference type="GO" id="GO:0015768">
    <property type="term" value="P:maltose transport"/>
    <property type="evidence" value="ECO:0007669"/>
    <property type="project" value="TreeGrafter"/>
</dbReference>
<dbReference type="GO" id="GO:1901982">
    <property type="term" value="F:maltose binding"/>
    <property type="evidence" value="ECO:0007669"/>
    <property type="project" value="TreeGrafter"/>
</dbReference>
<evidence type="ECO:0000256" key="1">
    <source>
        <dbReference type="ARBA" id="ARBA00008520"/>
    </source>
</evidence>
<evidence type="ECO:0000256" key="2">
    <source>
        <dbReference type="ARBA" id="ARBA00022448"/>
    </source>
</evidence>
<keyword evidence="4" id="KW-0175">Coiled coil</keyword>
<dbReference type="SUPFAM" id="SSF53850">
    <property type="entry name" value="Periplasmic binding protein-like II"/>
    <property type="match status" value="1"/>
</dbReference>
<dbReference type="GO" id="GO:0055052">
    <property type="term" value="C:ATP-binding cassette (ABC) transporter complex, substrate-binding subunit-containing"/>
    <property type="evidence" value="ECO:0007669"/>
    <property type="project" value="TreeGrafter"/>
</dbReference>
<dbReference type="Gene3D" id="3.40.190.10">
    <property type="entry name" value="Periplasmic binding protein-like II"/>
    <property type="match status" value="1"/>
</dbReference>
<evidence type="ECO:0000256" key="4">
    <source>
        <dbReference type="SAM" id="Coils"/>
    </source>
</evidence>
<sequence>MENRRFFSIIALLFLLVIFGCSNGDEASNQTEGEGIITIRAQTYGDEQTRIENLEQAANTLNEQLKAENQNIQIELETSAFDGSWEEYRKQFLLAFKSKNEPDIFLTGHEDIAWLAKGNYILSLDELKDSEAYKDVYETLWESVTWDGHVWGAIQDTEARPIFYRKDVLKELGWTDEEIESLPEKVKNGEFTIDDMTRVAKEAKEAGLVDWGILHRPVNGPEIHMIAKNFGAELYDEKEDKLVFDQDAILESLRYFETLTQGEGITPESMTSMEWKNVHQMMIDGKALFWYGGIWNIFNYMEQGAQFDDLMANFGFTLVPAVEKGGEPMTLSHPFVHTVSSQTEHPELVIRLLELVADPEYQATHSVETFHLPITKSGAEVERFQEDEFLSSITYMLDYTTFLPNHADFNKYGDAYFNAIQSVEIGNKTPEEALEDMKTQIQSDFGDEIIIK</sequence>
<gene>
    <name evidence="5" type="ORF">OE104_04230</name>
</gene>
<dbReference type="PANTHER" id="PTHR30061:SF50">
    <property type="entry name" value="MALTOSE_MALTODEXTRIN-BINDING PERIPLASMIC PROTEIN"/>
    <property type="match status" value="1"/>
</dbReference>
<proteinExistence type="inferred from homology"/>
<dbReference type="PROSITE" id="PS51257">
    <property type="entry name" value="PROKAR_LIPOPROTEIN"/>
    <property type="match status" value="1"/>
</dbReference>
<dbReference type="EMBL" id="CP106878">
    <property type="protein sequence ID" value="WAA10538.1"/>
    <property type="molecule type" value="Genomic_DNA"/>
</dbReference>
<dbReference type="GO" id="GO:0042956">
    <property type="term" value="P:maltodextrin transmembrane transport"/>
    <property type="evidence" value="ECO:0007669"/>
    <property type="project" value="TreeGrafter"/>
</dbReference>
<protein>
    <submittedName>
        <fullName evidence="5">Extracellular solute-binding protein</fullName>
    </submittedName>
</protein>
<dbReference type="Pfam" id="PF01547">
    <property type="entry name" value="SBP_bac_1"/>
    <property type="match status" value="1"/>
</dbReference>
<evidence type="ECO:0000313" key="6">
    <source>
        <dbReference type="Proteomes" id="UP001164718"/>
    </source>
</evidence>
<reference evidence="5" key="1">
    <citation type="submission" date="2022-09" db="EMBL/GenBank/DDBJ databases">
        <title>Complete Genomes of Fervidibacillus albus and Fervidibacillus halotolerans isolated from tidal flat sediments.</title>
        <authorList>
            <person name="Kwon K.K."/>
            <person name="Yang S.-H."/>
            <person name="Park M.J."/>
            <person name="Oh H.-M."/>
        </authorList>
    </citation>
    <scope>NUCLEOTIDE SEQUENCE</scope>
    <source>
        <strain evidence="5">MEBiC13591</strain>
    </source>
</reference>
<feature type="coiled-coil region" evidence="4">
    <location>
        <begin position="44"/>
        <end position="78"/>
    </location>
</feature>
<dbReference type="PANTHER" id="PTHR30061">
    <property type="entry name" value="MALTOSE-BINDING PERIPLASMIC PROTEIN"/>
    <property type="match status" value="1"/>
</dbReference>
<evidence type="ECO:0000256" key="3">
    <source>
        <dbReference type="ARBA" id="ARBA00022729"/>
    </source>
</evidence>
<accession>A0A9E8LVM8</accession>
<keyword evidence="3" id="KW-0732">Signal</keyword>
<name>A0A9E8LVM8_9BACI</name>
<organism evidence="5 6">
    <name type="scientific">Fervidibacillus albus</name>
    <dbReference type="NCBI Taxonomy" id="2980026"/>
    <lineage>
        <taxon>Bacteria</taxon>
        <taxon>Bacillati</taxon>
        <taxon>Bacillota</taxon>
        <taxon>Bacilli</taxon>
        <taxon>Bacillales</taxon>
        <taxon>Bacillaceae</taxon>
        <taxon>Fervidibacillus</taxon>
    </lineage>
</organism>
<dbReference type="AlphaFoldDB" id="A0A9E8LVM8"/>
<evidence type="ECO:0000313" key="5">
    <source>
        <dbReference type="EMBL" id="WAA10538.1"/>
    </source>
</evidence>
<dbReference type="Proteomes" id="UP001164718">
    <property type="component" value="Chromosome"/>
</dbReference>
<dbReference type="KEGG" id="faf:OE104_04230"/>